<dbReference type="STRING" id="1314773.A0A3N2Q5W6"/>
<name>A0A3N2Q5W6_SODAK</name>
<evidence type="ECO:0000256" key="4">
    <source>
        <dbReference type="SAM" id="Phobius"/>
    </source>
</evidence>
<feature type="region of interest" description="Disordered" evidence="3">
    <location>
        <begin position="296"/>
        <end position="363"/>
    </location>
</feature>
<feature type="compositionally biased region" description="Polar residues" evidence="3">
    <location>
        <begin position="305"/>
        <end position="316"/>
    </location>
</feature>
<dbReference type="AlphaFoldDB" id="A0A3N2Q5W6"/>
<dbReference type="GeneID" id="39584252"/>
<feature type="domain" description="SH3" evidence="5">
    <location>
        <begin position="453"/>
        <end position="514"/>
    </location>
</feature>
<evidence type="ECO:0000313" key="7">
    <source>
        <dbReference type="Proteomes" id="UP000272025"/>
    </source>
</evidence>
<organism evidence="6 7">
    <name type="scientific">Sodiomyces alkalinus (strain CBS 110278 / VKM F-3762 / F11)</name>
    <name type="common">Alkaliphilic filamentous fungus</name>
    <dbReference type="NCBI Taxonomy" id="1314773"/>
    <lineage>
        <taxon>Eukaryota</taxon>
        <taxon>Fungi</taxon>
        <taxon>Dikarya</taxon>
        <taxon>Ascomycota</taxon>
        <taxon>Pezizomycotina</taxon>
        <taxon>Sordariomycetes</taxon>
        <taxon>Hypocreomycetidae</taxon>
        <taxon>Glomerellales</taxon>
        <taxon>Plectosphaerellaceae</taxon>
        <taxon>Sodiomyces</taxon>
    </lineage>
</organism>
<evidence type="ECO:0000256" key="1">
    <source>
        <dbReference type="ARBA" id="ARBA00022443"/>
    </source>
</evidence>
<keyword evidence="7" id="KW-1185">Reference proteome</keyword>
<feature type="region of interest" description="Disordered" evidence="3">
    <location>
        <begin position="220"/>
        <end position="259"/>
    </location>
</feature>
<reference evidence="6 7" key="1">
    <citation type="journal article" date="2018" name="Mol. Ecol.">
        <title>The obligate alkalophilic soda-lake fungus Sodiomyces alkalinus has shifted to a protein diet.</title>
        <authorList>
            <person name="Grum-Grzhimaylo A.A."/>
            <person name="Falkoski D.L."/>
            <person name="van den Heuvel J."/>
            <person name="Valero-Jimenez C.A."/>
            <person name="Min B."/>
            <person name="Choi I.G."/>
            <person name="Lipzen A."/>
            <person name="Daum C.G."/>
            <person name="Aanen D.K."/>
            <person name="Tsang A."/>
            <person name="Henrissat B."/>
            <person name="Bilanenko E.N."/>
            <person name="de Vries R.P."/>
            <person name="van Kan J.A.L."/>
            <person name="Grigoriev I.V."/>
            <person name="Debets A.J.M."/>
        </authorList>
    </citation>
    <scope>NUCLEOTIDE SEQUENCE [LARGE SCALE GENOMIC DNA]</scope>
    <source>
        <strain evidence="6 7">F11</strain>
    </source>
</reference>
<feature type="compositionally biased region" description="Low complexity" evidence="3">
    <location>
        <begin position="565"/>
        <end position="602"/>
    </location>
</feature>
<evidence type="ECO:0000259" key="5">
    <source>
        <dbReference type="PROSITE" id="PS50002"/>
    </source>
</evidence>
<feature type="compositionally biased region" description="Pro residues" evidence="3">
    <location>
        <begin position="524"/>
        <end position="533"/>
    </location>
</feature>
<feature type="compositionally biased region" description="Polar residues" evidence="3">
    <location>
        <begin position="629"/>
        <end position="646"/>
    </location>
</feature>
<dbReference type="Proteomes" id="UP000272025">
    <property type="component" value="Unassembled WGS sequence"/>
</dbReference>
<sequence length="668" mass="69575">MARHHNHRHPDMVSSQRNRDLEEFVVESWREFNRRRQSTDDEEEDSPRGATTIVRTVIHTMSPTFTGEIAGYRTLGDDEDTSTTTTQTPSTPTTVQSLAPPVQVEQPTTTDTTSTSTSSRTTTTIPSVISEPTRSSVAGTLAVDTNTPVLPPTPTRTADSERIVNIPASASSEPSAAGEGSGTSAATTAGIVIGVLAGLLFIGLAAFLLFRRRKKQLKHQQMTEDDEKANPPFVSVTPASPPSPTTRSDPRAPRLSLRPVTQLFPNFNFDKRASKGANIALSPAAAAAGGVAAAPGLTPWDRPMTSESTDPNNPFGQQAERVPSPVAEDPFNPPAEKPLPPGPSHQFAPAAPQGSPATDSHAITTDNATTATSAASVTAAGVAAAAVAAGTLTRKASTRNGGPKAVDLTLPPPLSEVPPSPAGTEFSINSEGPGQSIPHSTSAAAIAAAGGPANSTVHRAQLDFKPTLEDEMELRAGQLVRLLHEYDDGWALCIRLDRSQQGVVPRTCLSTRPVKPRPQNSGPRGPPGPPRGPGPHHHPGQRPMPGPHGPHGPYSGPPRSGPGSGPQSPMRPMQGPGRPASPAGRRPASPSSARGMSPGPRYQGPPGPRPQSPSGTGRSQSPAGVARNPQPTRMSPTGSPPQQYQQPVPRAGPPTGPVERKPLPGQAL</sequence>
<dbReference type="Pfam" id="PF14604">
    <property type="entry name" value="SH3_9"/>
    <property type="match status" value="1"/>
</dbReference>
<keyword evidence="4" id="KW-1133">Transmembrane helix</keyword>
<evidence type="ECO:0000256" key="2">
    <source>
        <dbReference type="PROSITE-ProRule" id="PRU00192"/>
    </source>
</evidence>
<feature type="compositionally biased region" description="Pro residues" evidence="3">
    <location>
        <begin position="331"/>
        <end position="343"/>
    </location>
</feature>
<dbReference type="InterPro" id="IPR001452">
    <property type="entry name" value="SH3_domain"/>
</dbReference>
<feature type="region of interest" description="Disordered" evidence="3">
    <location>
        <begin position="394"/>
        <end position="425"/>
    </location>
</feature>
<keyword evidence="1 2" id="KW-0728">SH3 domain</keyword>
<dbReference type="SUPFAM" id="SSF50044">
    <property type="entry name" value="SH3-domain"/>
    <property type="match status" value="1"/>
</dbReference>
<dbReference type="RefSeq" id="XP_028469980.1">
    <property type="nucleotide sequence ID" value="XM_028615775.1"/>
</dbReference>
<keyword evidence="4" id="KW-0812">Transmembrane</keyword>
<feature type="compositionally biased region" description="Low complexity" evidence="3">
    <location>
        <begin position="108"/>
        <end position="124"/>
    </location>
</feature>
<dbReference type="OrthoDB" id="5340910at2759"/>
<proteinExistence type="predicted"/>
<evidence type="ECO:0000313" key="6">
    <source>
        <dbReference type="EMBL" id="ROT42174.1"/>
    </source>
</evidence>
<dbReference type="PROSITE" id="PS50002">
    <property type="entry name" value="SH3"/>
    <property type="match status" value="1"/>
</dbReference>
<feature type="compositionally biased region" description="Pro residues" evidence="3">
    <location>
        <begin position="410"/>
        <end position="421"/>
    </location>
</feature>
<feature type="compositionally biased region" description="Polar residues" evidence="3">
    <location>
        <begin position="125"/>
        <end position="148"/>
    </location>
</feature>
<feature type="compositionally biased region" description="Low complexity" evidence="3">
    <location>
        <begin position="82"/>
        <end position="94"/>
    </location>
</feature>
<dbReference type="CDD" id="cd12087">
    <property type="entry name" value="TM_EGFR-like"/>
    <property type="match status" value="1"/>
</dbReference>
<protein>
    <recommendedName>
        <fullName evidence="5">SH3 domain-containing protein</fullName>
    </recommendedName>
</protein>
<dbReference type="SMART" id="SM00326">
    <property type="entry name" value="SH3"/>
    <property type="match status" value="1"/>
</dbReference>
<gene>
    <name evidence="6" type="ORF">SODALDRAFT_9123</name>
</gene>
<dbReference type="InterPro" id="IPR036028">
    <property type="entry name" value="SH3-like_dom_sf"/>
</dbReference>
<feature type="transmembrane region" description="Helical" evidence="4">
    <location>
        <begin position="189"/>
        <end position="210"/>
    </location>
</feature>
<feature type="region of interest" description="Disordered" evidence="3">
    <location>
        <begin position="506"/>
        <end position="668"/>
    </location>
</feature>
<keyword evidence="4" id="KW-0472">Membrane</keyword>
<dbReference type="Gene3D" id="2.30.30.40">
    <property type="entry name" value="SH3 Domains"/>
    <property type="match status" value="1"/>
</dbReference>
<accession>A0A3N2Q5W6</accession>
<feature type="region of interest" description="Disordered" evidence="3">
    <location>
        <begin position="69"/>
        <end position="162"/>
    </location>
</feature>
<feature type="compositionally biased region" description="Pro residues" evidence="3">
    <location>
        <begin position="542"/>
        <end position="560"/>
    </location>
</feature>
<evidence type="ECO:0000256" key="3">
    <source>
        <dbReference type="SAM" id="MobiDB-lite"/>
    </source>
</evidence>
<dbReference type="EMBL" id="ML119051">
    <property type="protein sequence ID" value="ROT42174.1"/>
    <property type="molecule type" value="Genomic_DNA"/>
</dbReference>